<organism evidence="2 3">
    <name type="scientific">Mucilaginibacter pallidiroseus</name>
    <dbReference type="NCBI Taxonomy" id="2599295"/>
    <lineage>
        <taxon>Bacteria</taxon>
        <taxon>Pseudomonadati</taxon>
        <taxon>Bacteroidota</taxon>
        <taxon>Sphingobacteriia</taxon>
        <taxon>Sphingobacteriales</taxon>
        <taxon>Sphingobacteriaceae</taxon>
        <taxon>Mucilaginibacter</taxon>
    </lineage>
</organism>
<accession>A0A563U0T2</accession>
<dbReference type="InterPro" id="IPR001387">
    <property type="entry name" value="Cro/C1-type_HTH"/>
</dbReference>
<evidence type="ECO:0000313" key="2">
    <source>
        <dbReference type="EMBL" id="TWR25255.1"/>
    </source>
</evidence>
<gene>
    <name evidence="2" type="ORF">FPZ43_17450</name>
</gene>
<dbReference type="RefSeq" id="WP_146383226.1">
    <property type="nucleotide sequence ID" value="NZ_VOEJ01000009.1"/>
</dbReference>
<comment type="caution">
    <text evidence="2">The sequence shown here is derived from an EMBL/GenBank/DDBJ whole genome shotgun (WGS) entry which is preliminary data.</text>
</comment>
<reference evidence="2 3" key="1">
    <citation type="submission" date="2019-07" db="EMBL/GenBank/DDBJ databases">
        <authorList>
            <person name="Kim J."/>
        </authorList>
    </citation>
    <scope>NUCLEOTIDE SEQUENCE [LARGE SCALE GENOMIC DNA]</scope>
    <source>
        <strain evidence="3">dk17</strain>
    </source>
</reference>
<evidence type="ECO:0000259" key="1">
    <source>
        <dbReference type="PROSITE" id="PS50943"/>
    </source>
</evidence>
<dbReference type="PROSITE" id="PS50943">
    <property type="entry name" value="HTH_CROC1"/>
    <property type="match status" value="1"/>
</dbReference>
<name>A0A563U0T2_9SPHI</name>
<sequence>MEKHNGQITEYLVRKNGFSITELAIALNVNRRSIYNYFQNKHLKYDVMLKIGRIIRHDFSQEFPEYFTSEEFEVSNKQYSNNVMDSHIQSTEDGIWKDKYIDLLEKHQQLLLSRIAKNDNFCLK</sequence>
<keyword evidence="3" id="KW-1185">Reference proteome</keyword>
<evidence type="ECO:0000313" key="3">
    <source>
        <dbReference type="Proteomes" id="UP000320042"/>
    </source>
</evidence>
<dbReference type="EMBL" id="VOEJ01000009">
    <property type="protein sequence ID" value="TWR25255.1"/>
    <property type="molecule type" value="Genomic_DNA"/>
</dbReference>
<feature type="domain" description="HTH cro/C1-type" evidence="1">
    <location>
        <begin position="15"/>
        <end position="63"/>
    </location>
</feature>
<dbReference type="Proteomes" id="UP000320042">
    <property type="component" value="Unassembled WGS sequence"/>
</dbReference>
<dbReference type="OrthoDB" id="981159at2"/>
<protein>
    <submittedName>
        <fullName evidence="2">TetR/AcrR family transcriptional regulator</fullName>
    </submittedName>
</protein>
<proteinExistence type="predicted"/>
<dbReference type="AlphaFoldDB" id="A0A563U0T2"/>